<dbReference type="AlphaFoldDB" id="A0A9W6PTR6"/>
<reference evidence="1" key="1">
    <citation type="submission" date="2023-02" db="EMBL/GenBank/DDBJ databases">
        <title>Actinomadura rubrobrunea NBRC 14622.</title>
        <authorList>
            <person name="Ichikawa N."/>
            <person name="Sato H."/>
            <person name="Tonouchi N."/>
        </authorList>
    </citation>
    <scope>NUCLEOTIDE SEQUENCE</scope>
    <source>
        <strain evidence="1">NBRC 14622</strain>
    </source>
</reference>
<dbReference type="Proteomes" id="UP001165124">
    <property type="component" value="Unassembled WGS sequence"/>
</dbReference>
<accession>A0A9W6PTR6</accession>
<evidence type="ECO:0000313" key="2">
    <source>
        <dbReference type="Proteomes" id="UP001165124"/>
    </source>
</evidence>
<keyword evidence="2" id="KW-1185">Reference proteome</keyword>
<proteinExistence type="predicted"/>
<dbReference type="EMBL" id="BSRZ01000002">
    <property type="protein sequence ID" value="GLW63397.1"/>
    <property type="molecule type" value="Genomic_DNA"/>
</dbReference>
<name>A0A9W6PTR6_9ACTN</name>
<gene>
    <name evidence="1" type="ORF">Arub01_16410</name>
</gene>
<organism evidence="1 2">
    <name type="scientific">Actinomadura rubrobrunea</name>
    <dbReference type="NCBI Taxonomy" id="115335"/>
    <lineage>
        <taxon>Bacteria</taxon>
        <taxon>Bacillati</taxon>
        <taxon>Actinomycetota</taxon>
        <taxon>Actinomycetes</taxon>
        <taxon>Streptosporangiales</taxon>
        <taxon>Thermomonosporaceae</taxon>
        <taxon>Actinomadura</taxon>
    </lineage>
</organism>
<protein>
    <submittedName>
        <fullName evidence="1">Uncharacterized protein</fullName>
    </submittedName>
</protein>
<evidence type="ECO:0000313" key="1">
    <source>
        <dbReference type="EMBL" id="GLW63397.1"/>
    </source>
</evidence>
<comment type="caution">
    <text evidence="1">The sequence shown here is derived from an EMBL/GenBank/DDBJ whole genome shotgun (WGS) entry which is preliminary data.</text>
</comment>
<dbReference type="RefSeq" id="WP_146150185.1">
    <property type="nucleotide sequence ID" value="NZ_BSRZ01000002.1"/>
</dbReference>
<sequence length="133" mass="13813">MAATVGSRRPINSNGCREVVLDLSSSICAWGDGRRESGAEGETIGVADVFDAEGVGLGRGGAGAAGRVDAAGARRCVAGAEARFFFTGSRTGGRPKRGRSAHDRRCIASHVSLQTLAVYQSVKYGARRQATDQ</sequence>